<name>A0A4Z2EEX1_9TELE</name>
<evidence type="ECO:0000256" key="1">
    <source>
        <dbReference type="SAM" id="MobiDB-lite"/>
    </source>
</evidence>
<comment type="caution">
    <text evidence="2">The sequence shown here is derived from an EMBL/GenBank/DDBJ whole genome shotgun (WGS) entry which is preliminary data.</text>
</comment>
<accession>A0A4Z2EEX1</accession>
<dbReference type="AlphaFoldDB" id="A0A4Z2EEX1"/>
<gene>
    <name evidence="2" type="ORF">EYF80_062813</name>
</gene>
<dbReference type="OrthoDB" id="8951038at2759"/>
<feature type="region of interest" description="Disordered" evidence="1">
    <location>
        <begin position="1"/>
        <end position="102"/>
    </location>
</feature>
<proteinExistence type="predicted"/>
<organism evidence="2 3">
    <name type="scientific">Liparis tanakae</name>
    <name type="common">Tanaka's snailfish</name>
    <dbReference type="NCBI Taxonomy" id="230148"/>
    <lineage>
        <taxon>Eukaryota</taxon>
        <taxon>Metazoa</taxon>
        <taxon>Chordata</taxon>
        <taxon>Craniata</taxon>
        <taxon>Vertebrata</taxon>
        <taxon>Euteleostomi</taxon>
        <taxon>Actinopterygii</taxon>
        <taxon>Neopterygii</taxon>
        <taxon>Teleostei</taxon>
        <taxon>Neoteleostei</taxon>
        <taxon>Acanthomorphata</taxon>
        <taxon>Eupercaria</taxon>
        <taxon>Perciformes</taxon>
        <taxon>Cottioidei</taxon>
        <taxon>Cottales</taxon>
        <taxon>Liparidae</taxon>
        <taxon>Liparis</taxon>
    </lineage>
</organism>
<evidence type="ECO:0000313" key="3">
    <source>
        <dbReference type="Proteomes" id="UP000314294"/>
    </source>
</evidence>
<sequence length="140" mass="15037">MHQCGDREEGDPPSKTSLCGEHDSQTKAQRPDSTGPEPGPGPGPSCVSMKSDRSMRTPVTFKDGVQSVRIHQQRVDSPRAGSGPGPGPSCVSLKSNRSMRSPVTFKDGLQSVELRVQQHISQLIPGDLDPIFKVCESETV</sequence>
<evidence type="ECO:0000313" key="2">
    <source>
        <dbReference type="EMBL" id="TNN27044.1"/>
    </source>
</evidence>
<reference evidence="2 3" key="1">
    <citation type="submission" date="2019-03" db="EMBL/GenBank/DDBJ databases">
        <title>First draft genome of Liparis tanakae, snailfish: a comprehensive survey of snailfish specific genes.</title>
        <authorList>
            <person name="Kim W."/>
            <person name="Song I."/>
            <person name="Jeong J.-H."/>
            <person name="Kim D."/>
            <person name="Kim S."/>
            <person name="Ryu S."/>
            <person name="Song J.Y."/>
            <person name="Lee S.K."/>
        </authorList>
    </citation>
    <scope>NUCLEOTIDE SEQUENCE [LARGE SCALE GENOMIC DNA]</scope>
    <source>
        <tissue evidence="2">Muscle</tissue>
    </source>
</reference>
<dbReference type="EMBL" id="SRLO01008995">
    <property type="protein sequence ID" value="TNN27044.1"/>
    <property type="molecule type" value="Genomic_DNA"/>
</dbReference>
<keyword evidence="3" id="KW-1185">Reference proteome</keyword>
<feature type="compositionally biased region" description="Basic and acidic residues" evidence="1">
    <location>
        <begin position="1"/>
        <end position="12"/>
    </location>
</feature>
<dbReference type="Proteomes" id="UP000314294">
    <property type="component" value="Unassembled WGS sequence"/>
</dbReference>
<protein>
    <submittedName>
        <fullName evidence="2">Uncharacterized protein</fullName>
    </submittedName>
</protein>